<name>A0A4Y7Q122_9AGAM</name>
<dbReference type="OrthoDB" id="3245714at2759"/>
<feature type="region of interest" description="Disordered" evidence="1">
    <location>
        <begin position="116"/>
        <end position="141"/>
    </location>
</feature>
<reference evidence="2 3" key="1">
    <citation type="submission" date="2018-06" db="EMBL/GenBank/DDBJ databases">
        <title>A transcriptomic atlas of mushroom development highlights an independent origin of complex multicellularity.</title>
        <authorList>
            <consortium name="DOE Joint Genome Institute"/>
            <person name="Krizsan K."/>
            <person name="Almasi E."/>
            <person name="Merenyi Z."/>
            <person name="Sahu N."/>
            <person name="Viragh M."/>
            <person name="Koszo T."/>
            <person name="Mondo S."/>
            <person name="Kiss B."/>
            <person name="Balint B."/>
            <person name="Kues U."/>
            <person name="Barry K."/>
            <person name="Hegedus J.C."/>
            <person name="Henrissat B."/>
            <person name="Johnson J."/>
            <person name="Lipzen A."/>
            <person name="Ohm R."/>
            <person name="Nagy I."/>
            <person name="Pangilinan J."/>
            <person name="Yan J."/>
            <person name="Xiong Y."/>
            <person name="Grigoriev I.V."/>
            <person name="Hibbett D.S."/>
            <person name="Nagy L.G."/>
        </authorList>
    </citation>
    <scope>NUCLEOTIDE SEQUENCE [LARGE SCALE GENOMIC DNA]</scope>
    <source>
        <strain evidence="2 3">SZMC22713</strain>
    </source>
</reference>
<evidence type="ECO:0000256" key="1">
    <source>
        <dbReference type="SAM" id="MobiDB-lite"/>
    </source>
</evidence>
<dbReference type="AlphaFoldDB" id="A0A4Y7Q122"/>
<evidence type="ECO:0000313" key="3">
    <source>
        <dbReference type="Proteomes" id="UP000294933"/>
    </source>
</evidence>
<keyword evidence="3" id="KW-1185">Reference proteome</keyword>
<feature type="region of interest" description="Disordered" evidence="1">
    <location>
        <begin position="195"/>
        <end position="234"/>
    </location>
</feature>
<feature type="compositionally biased region" description="Acidic residues" evidence="1">
    <location>
        <begin position="196"/>
        <end position="206"/>
    </location>
</feature>
<proteinExistence type="predicted"/>
<dbReference type="Proteomes" id="UP000294933">
    <property type="component" value="Unassembled WGS sequence"/>
</dbReference>
<accession>A0A4Y7Q122</accession>
<evidence type="ECO:0000313" key="2">
    <source>
        <dbReference type="EMBL" id="TDL20928.1"/>
    </source>
</evidence>
<dbReference type="VEuPathDB" id="FungiDB:BD410DRAFT_899208"/>
<gene>
    <name evidence="2" type="ORF">BD410DRAFT_899208</name>
</gene>
<protein>
    <submittedName>
        <fullName evidence="2">Uncharacterized protein</fullName>
    </submittedName>
</protein>
<dbReference type="EMBL" id="ML170184">
    <property type="protein sequence ID" value="TDL20928.1"/>
    <property type="molecule type" value="Genomic_DNA"/>
</dbReference>
<organism evidence="2 3">
    <name type="scientific">Rickenella mellea</name>
    <dbReference type="NCBI Taxonomy" id="50990"/>
    <lineage>
        <taxon>Eukaryota</taxon>
        <taxon>Fungi</taxon>
        <taxon>Dikarya</taxon>
        <taxon>Basidiomycota</taxon>
        <taxon>Agaricomycotina</taxon>
        <taxon>Agaricomycetes</taxon>
        <taxon>Hymenochaetales</taxon>
        <taxon>Rickenellaceae</taxon>
        <taxon>Rickenella</taxon>
    </lineage>
</organism>
<sequence>MPLFTSFTRHTDSAKTKAQVKPSIITDVTPQVAVSEKQADTAADQVCEACAKELDKDIPAPISPTTGIRARDADAKAVRAYEVERNRVKRTAERARVRERKAGKCRCCSPVRSRGPGRGAARVQWEGRGGEHDPAAEDEEPRVGGIRDALSTVAPGHWAREVLLQDLVGQAKFRKGKAGDFELIPHVRSVIVLEDHDFEEPNEDEAWEHVSGDDEDDTSSVKAPSYAEVVSSTK</sequence>